<keyword evidence="8 10" id="KW-0675">Receptor</keyword>
<dbReference type="Proteomes" id="UP001154078">
    <property type="component" value="Chromosome 1"/>
</dbReference>
<keyword evidence="3" id="KW-1003">Cell membrane</keyword>
<evidence type="ECO:0000256" key="8">
    <source>
        <dbReference type="ARBA" id="ARBA00023170"/>
    </source>
</evidence>
<dbReference type="GO" id="GO:0045202">
    <property type="term" value="C:synapse"/>
    <property type="evidence" value="ECO:0007669"/>
    <property type="project" value="GOC"/>
</dbReference>
<evidence type="ECO:0000313" key="13">
    <source>
        <dbReference type="EMBL" id="CAH0546907.1"/>
    </source>
</evidence>
<dbReference type="GO" id="GO:0004993">
    <property type="term" value="F:G protein-coupled serotonin receptor activity"/>
    <property type="evidence" value="ECO:0007669"/>
    <property type="project" value="TreeGrafter"/>
</dbReference>
<dbReference type="EMBL" id="OV121132">
    <property type="protein sequence ID" value="CAH0546907.1"/>
    <property type="molecule type" value="Genomic_DNA"/>
</dbReference>
<feature type="domain" description="G-protein coupled receptors family 1 profile" evidence="12">
    <location>
        <begin position="38"/>
        <end position="280"/>
    </location>
</feature>
<evidence type="ECO:0000256" key="1">
    <source>
        <dbReference type="ARBA" id="ARBA00004651"/>
    </source>
</evidence>
<evidence type="ECO:0000256" key="4">
    <source>
        <dbReference type="ARBA" id="ARBA00022692"/>
    </source>
</evidence>
<feature type="transmembrane region" description="Helical" evidence="11">
    <location>
        <begin position="60"/>
        <end position="83"/>
    </location>
</feature>
<accession>A0A9P0ARV1</accession>
<feature type="transmembrane region" description="Helical" evidence="11">
    <location>
        <begin position="95"/>
        <end position="116"/>
    </location>
</feature>
<dbReference type="InterPro" id="IPR000276">
    <property type="entry name" value="GPCR_Rhodpsn"/>
</dbReference>
<keyword evidence="6 10" id="KW-0297">G-protein coupled receptor</keyword>
<evidence type="ECO:0000259" key="12">
    <source>
        <dbReference type="PROSITE" id="PS50262"/>
    </source>
</evidence>
<sequence length="371" mass="41758">MNNSTEINETIFLEEDMYLGGKLWLALNLFLTASTLAGNILTMAAIIYTKKLSGLVANQFIFSLAVSDLLVGLSIPYHMAFYWVNSFGNSQVKCLLRFALISFAMASSILNLLCIATDRYLAIVYPFLYTRYMTRRTSLVMIVFVWSLSFSIILTIIFWNDWQEGVSCEIIKVLPEGFINFFVCPLFATVWVILLFLYSRICREATGHAKRIRSTNSVPNVRDSKSFQVMIIILGCFSVCWLPFFVVLTYARTTGLIGKGIYEISFTLAVANSGMNPLIYAWKNANFRKAFSCLLRCQRPNVCSAAFVTNHVPSKKNSMNGICNGKEEDLVRSEFDIELQSSKLNGICDQLEQCQGSVPTQVTNVNASPRN</sequence>
<keyword evidence="9 10" id="KW-0807">Transducer</keyword>
<organism evidence="13 14">
    <name type="scientific">Brassicogethes aeneus</name>
    <name type="common">Rape pollen beetle</name>
    <name type="synonym">Meligethes aeneus</name>
    <dbReference type="NCBI Taxonomy" id="1431903"/>
    <lineage>
        <taxon>Eukaryota</taxon>
        <taxon>Metazoa</taxon>
        <taxon>Ecdysozoa</taxon>
        <taxon>Arthropoda</taxon>
        <taxon>Hexapoda</taxon>
        <taxon>Insecta</taxon>
        <taxon>Pterygota</taxon>
        <taxon>Neoptera</taxon>
        <taxon>Endopterygota</taxon>
        <taxon>Coleoptera</taxon>
        <taxon>Polyphaga</taxon>
        <taxon>Cucujiformia</taxon>
        <taxon>Nitidulidae</taxon>
        <taxon>Meligethinae</taxon>
        <taxon>Brassicogethes</taxon>
    </lineage>
</organism>
<dbReference type="PRINTS" id="PR00237">
    <property type="entry name" value="GPCRRHODOPSN"/>
</dbReference>
<dbReference type="PROSITE" id="PS00237">
    <property type="entry name" value="G_PROTEIN_RECEP_F1_1"/>
    <property type="match status" value="1"/>
</dbReference>
<evidence type="ECO:0000256" key="6">
    <source>
        <dbReference type="ARBA" id="ARBA00023040"/>
    </source>
</evidence>
<dbReference type="OrthoDB" id="10042731at2759"/>
<evidence type="ECO:0000256" key="2">
    <source>
        <dbReference type="ARBA" id="ARBA00010663"/>
    </source>
</evidence>
<dbReference type="Gene3D" id="1.20.1070.10">
    <property type="entry name" value="Rhodopsin 7-helix transmembrane proteins"/>
    <property type="match status" value="1"/>
</dbReference>
<evidence type="ECO:0000256" key="9">
    <source>
        <dbReference type="ARBA" id="ARBA00023224"/>
    </source>
</evidence>
<evidence type="ECO:0000313" key="14">
    <source>
        <dbReference type="Proteomes" id="UP001154078"/>
    </source>
</evidence>
<evidence type="ECO:0000256" key="10">
    <source>
        <dbReference type="RuleBase" id="RU000688"/>
    </source>
</evidence>
<evidence type="ECO:0000256" key="5">
    <source>
        <dbReference type="ARBA" id="ARBA00022989"/>
    </source>
</evidence>
<evidence type="ECO:0000256" key="3">
    <source>
        <dbReference type="ARBA" id="ARBA00022475"/>
    </source>
</evidence>
<dbReference type="Pfam" id="PF00001">
    <property type="entry name" value="7tm_1"/>
    <property type="match status" value="1"/>
</dbReference>
<feature type="transmembrane region" description="Helical" evidence="11">
    <location>
        <begin position="260"/>
        <end position="282"/>
    </location>
</feature>
<gene>
    <name evidence="13" type="ORF">MELIAE_LOCUS988</name>
</gene>
<dbReference type="GO" id="GO:0005886">
    <property type="term" value="C:plasma membrane"/>
    <property type="evidence" value="ECO:0007669"/>
    <property type="project" value="UniProtKB-SubCell"/>
</dbReference>
<feature type="transmembrane region" description="Helical" evidence="11">
    <location>
        <begin position="179"/>
        <end position="198"/>
    </location>
</feature>
<dbReference type="GO" id="GO:0030425">
    <property type="term" value="C:dendrite"/>
    <property type="evidence" value="ECO:0007669"/>
    <property type="project" value="TreeGrafter"/>
</dbReference>
<dbReference type="InterPro" id="IPR017452">
    <property type="entry name" value="GPCR_Rhodpsn_7TM"/>
</dbReference>
<dbReference type="SUPFAM" id="SSF81321">
    <property type="entry name" value="Family A G protein-coupled receptor-like"/>
    <property type="match status" value="1"/>
</dbReference>
<keyword evidence="4 10" id="KW-0812">Transmembrane</keyword>
<feature type="transmembrane region" description="Helical" evidence="11">
    <location>
        <begin position="137"/>
        <end position="159"/>
    </location>
</feature>
<dbReference type="GO" id="GO:0030594">
    <property type="term" value="F:neurotransmitter receptor activity"/>
    <property type="evidence" value="ECO:0007669"/>
    <property type="project" value="TreeGrafter"/>
</dbReference>
<keyword evidence="14" id="KW-1185">Reference proteome</keyword>
<name>A0A9P0ARV1_BRAAE</name>
<dbReference type="GO" id="GO:0007187">
    <property type="term" value="P:G protein-coupled receptor signaling pathway, coupled to cyclic nucleotide second messenger"/>
    <property type="evidence" value="ECO:0007669"/>
    <property type="project" value="TreeGrafter"/>
</dbReference>
<dbReference type="PANTHER" id="PTHR24247">
    <property type="entry name" value="5-HYDROXYTRYPTAMINE RECEPTOR"/>
    <property type="match status" value="1"/>
</dbReference>
<dbReference type="AlphaFoldDB" id="A0A9P0ARV1"/>
<feature type="transmembrane region" description="Helical" evidence="11">
    <location>
        <begin position="23"/>
        <end position="48"/>
    </location>
</feature>
<proteinExistence type="inferred from homology"/>
<comment type="subcellular location">
    <subcellularLocation>
        <location evidence="1">Cell membrane</location>
        <topology evidence="1">Multi-pass membrane protein</topology>
    </subcellularLocation>
</comment>
<evidence type="ECO:0000256" key="7">
    <source>
        <dbReference type="ARBA" id="ARBA00023136"/>
    </source>
</evidence>
<dbReference type="GO" id="GO:0007268">
    <property type="term" value="P:chemical synaptic transmission"/>
    <property type="evidence" value="ECO:0007669"/>
    <property type="project" value="TreeGrafter"/>
</dbReference>
<protein>
    <recommendedName>
        <fullName evidence="12">G-protein coupled receptors family 1 profile domain-containing protein</fullName>
    </recommendedName>
</protein>
<feature type="transmembrane region" description="Helical" evidence="11">
    <location>
        <begin position="229"/>
        <end position="248"/>
    </location>
</feature>
<reference evidence="13" key="1">
    <citation type="submission" date="2021-12" db="EMBL/GenBank/DDBJ databases">
        <authorList>
            <person name="King R."/>
        </authorList>
    </citation>
    <scope>NUCLEOTIDE SEQUENCE</scope>
</reference>
<keyword evidence="5 11" id="KW-1133">Transmembrane helix</keyword>
<keyword evidence="7 11" id="KW-0472">Membrane</keyword>
<dbReference type="PROSITE" id="PS50262">
    <property type="entry name" value="G_PROTEIN_RECEP_F1_2"/>
    <property type="match status" value="1"/>
</dbReference>
<comment type="similarity">
    <text evidence="2 10">Belongs to the G-protein coupled receptor 1 family.</text>
</comment>
<evidence type="ECO:0000256" key="11">
    <source>
        <dbReference type="SAM" id="Phobius"/>
    </source>
</evidence>
<dbReference type="PANTHER" id="PTHR24247:SF202">
    <property type="entry name" value="5-HYDROXYTRYPTAMINE RECEPTOR 1"/>
    <property type="match status" value="1"/>
</dbReference>